<feature type="compositionally biased region" description="Pro residues" evidence="1">
    <location>
        <begin position="308"/>
        <end position="337"/>
    </location>
</feature>
<dbReference type="InterPro" id="IPR024079">
    <property type="entry name" value="MetalloPept_cat_dom_sf"/>
</dbReference>
<proteinExistence type="predicted"/>
<evidence type="ECO:0008006" key="5">
    <source>
        <dbReference type="Google" id="ProtNLM"/>
    </source>
</evidence>
<feature type="chain" id="PRO_5021468611" description="Lysine-specific metallo-endopeptidase domain-containing protein" evidence="2">
    <location>
        <begin position="23"/>
        <end position="356"/>
    </location>
</feature>
<evidence type="ECO:0000313" key="3">
    <source>
        <dbReference type="EMBL" id="TDL22190.1"/>
    </source>
</evidence>
<accession>A0A4Y7Q5V3</accession>
<dbReference type="SUPFAM" id="SSF55486">
    <property type="entry name" value="Metalloproteases ('zincins'), catalytic domain"/>
    <property type="match status" value="1"/>
</dbReference>
<sequence>MKFTLSCSLGLVSLICASNTVAAPLTRRTPVTLQVLNDSVDQKLGCSTTQIETLEGALTDAKNVAAGAATTLGAANVLSSEGVQTFLGSITAAQLAAQIPIRFTSVGTGLSGTLTQITDLVAGNSDQTLRFYCPAETTTEAEGNPCSAQSDAVAENLAEGSINKIALCPNFFGGGSITSDKASYLVSKAAGKLTSFNAPRNPGHILIHEAQHSVPLLGGSAANILEDISADAKPTSCVALNKKKRALNAENWALVSFLAEVDAGRLAAPCTGTSAKRAVGACALPSSSTSAAKTTTTAVVPPKTATPVAPPPSAVTAKPPPVAVPKPAAPAKPPTAPKPASTSKPSLIKGLLGKIF</sequence>
<protein>
    <recommendedName>
        <fullName evidence="5">Lysine-specific metallo-endopeptidase domain-containing protein</fullName>
    </recommendedName>
</protein>
<evidence type="ECO:0000256" key="1">
    <source>
        <dbReference type="SAM" id="MobiDB-lite"/>
    </source>
</evidence>
<evidence type="ECO:0000313" key="4">
    <source>
        <dbReference type="Proteomes" id="UP000294933"/>
    </source>
</evidence>
<name>A0A4Y7Q5V3_9AGAM</name>
<keyword evidence="2" id="KW-0732">Signal</keyword>
<evidence type="ECO:0000256" key="2">
    <source>
        <dbReference type="SAM" id="SignalP"/>
    </source>
</evidence>
<dbReference type="VEuPathDB" id="FungiDB:BD410DRAFT_270389"/>
<gene>
    <name evidence="3" type="ORF">BD410DRAFT_270389</name>
</gene>
<feature type="compositionally biased region" description="Low complexity" evidence="1">
    <location>
        <begin position="291"/>
        <end position="307"/>
    </location>
</feature>
<dbReference type="Proteomes" id="UP000294933">
    <property type="component" value="Unassembled WGS sequence"/>
</dbReference>
<organism evidence="3 4">
    <name type="scientific">Rickenella mellea</name>
    <dbReference type="NCBI Taxonomy" id="50990"/>
    <lineage>
        <taxon>Eukaryota</taxon>
        <taxon>Fungi</taxon>
        <taxon>Dikarya</taxon>
        <taxon>Basidiomycota</taxon>
        <taxon>Agaricomycotina</taxon>
        <taxon>Agaricomycetes</taxon>
        <taxon>Hymenochaetales</taxon>
        <taxon>Rickenellaceae</taxon>
        <taxon>Rickenella</taxon>
    </lineage>
</organism>
<keyword evidence="4" id="KW-1185">Reference proteome</keyword>
<dbReference type="EMBL" id="ML170176">
    <property type="protein sequence ID" value="TDL22190.1"/>
    <property type="molecule type" value="Genomic_DNA"/>
</dbReference>
<reference evidence="3 4" key="1">
    <citation type="submission" date="2018-06" db="EMBL/GenBank/DDBJ databases">
        <title>A transcriptomic atlas of mushroom development highlights an independent origin of complex multicellularity.</title>
        <authorList>
            <consortium name="DOE Joint Genome Institute"/>
            <person name="Krizsan K."/>
            <person name="Almasi E."/>
            <person name="Merenyi Z."/>
            <person name="Sahu N."/>
            <person name="Viragh M."/>
            <person name="Koszo T."/>
            <person name="Mondo S."/>
            <person name="Kiss B."/>
            <person name="Balint B."/>
            <person name="Kues U."/>
            <person name="Barry K."/>
            <person name="Hegedus J.C."/>
            <person name="Henrissat B."/>
            <person name="Johnson J."/>
            <person name="Lipzen A."/>
            <person name="Ohm R."/>
            <person name="Nagy I."/>
            <person name="Pangilinan J."/>
            <person name="Yan J."/>
            <person name="Xiong Y."/>
            <person name="Grigoriev I.V."/>
            <person name="Hibbett D.S."/>
            <person name="Nagy L.G."/>
        </authorList>
    </citation>
    <scope>NUCLEOTIDE SEQUENCE [LARGE SCALE GENOMIC DNA]</scope>
    <source>
        <strain evidence="3 4">SZMC22713</strain>
    </source>
</reference>
<feature type="region of interest" description="Disordered" evidence="1">
    <location>
        <begin position="291"/>
        <end position="349"/>
    </location>
</feature>
<dbReference type="Gene3D" id="3.40.390.10">
    <property type="entry name" value="Collagenase (Catalytic Domain)"/>
    <property type="match status" value="1"/>
</dbReference>
<feature type="signal peptide" evidence="2">
    <location>
        <begin position="1"/>
        <end position="22"/>
    </location>
</feature>
<dbReference type="GO" id="GO:0008237">
    <property type="term" value="F:metallopeptidase activity"/>
    <property type="evidence" value="ECO:0007669"/>
    <property type="project" value="InterPro"/>
</dbReference>
<dbReference type="AlphaFoldDB" id="A0A4Y7Q5V3"/>
<dbReference type="OrthoDB" id="3052853at2759"/>